<dbReference type="EMBL" id="HBFK01022822">
    <property type="protein sequence ID" value="CAD8747624.1"/>
    <property type="molecule type" value="Transcribed_RNA"/>
</dbReference>
<organism evidence="1">
    <name type="scientific">Hemiselmis andersenii</name>
    <name type="common">Cryptophyte alga</name>
    <dbReference type="NCBI Taxonomy" id="464988"/>
    <lineage>
        <taxon>Eukaryota</taxon>
        <taxon>Cryptophyceae</taxon>
        <taxon>Cryptomonadales</taxon>
        <taxon>Hemiselmidaceae</taxon>
        <taxon>Hemiselmis</taxon>
    </lineage>
</organism>
<accession>A0A7S0XWU0</accession>
<protein>
    <recommendedName>
        <fullName evidence="2">Methyltransferase FkbM domain-containing protein</fullName>
    </recommendedName>
</protein>
<gene>
    <name evidence="1" type="ORF">HAND1043_LOCUS14121</name>
</gene>
<reference evidence="1" key="1">
    <citation type="submission" date="2021-01" db="EMBL/GenBank/DDBJ databases">
        <authorList>
            <person name="Corre E."/>
            <person name="Pelletier E."/>
            <person name="Niang G."/>
            <person name="Scheremetjew M."/>
            <person name="Finn R."/>
            <person name="Kale V."/>
            <person name="Holt S."/>
            <person name="Cochrane G."/>
            <person name="Meng A."/>
            <person name="Brown T."/>
            <person name="Cohen L."/>
        </authorList>
    </citation>
    <scope>NUCLEOTIDE SEQUENCE</scope>
    <source>
        <strain evidence="1">CCMP441</strain>
    </source>
</reference>
<proteinExistence type="predicted"/>
<evidence type="ECO:0000313" key="1">
    <source>
        <dbReference type="EMBL" id="CAD8747624.1"/>
    </source>
</evidence>
<dbReference type="AlphaFoldDB" id="A0A7S0XWU0"/>
<evidence type="ECO:0008006" key="2">
    <source>
        <dbReference type="Google" id="ProtNLM"/>
    </source>
</evidence>
<sequence length="102" mass="11657">MEYPGLTAVGFLPWFKRQNFPESAEIVAKIDVEGAECTVLDTWMDAGMTCRVSQYFVEWHARFDTTSTSAKPPCQLATKARLIREVGNCNKRGFNITYKKWT</sequence>
<name>A0A7S0XWU0_HEMAN</name>